<comment type="caution">
    <text evidence="2">The sequence shown here is derived from an EMBL/GenBank/DDBJ whole genome shotgun (WGS) entry which is preliminary data.</text>
</comment>
<reference evidence="2 3" key="1">
    <citation type="journal article" date="2020" name="Mol. Biol. Evol.">
        <title>Distinct Expression and Methylation Patterns for Genes with Different Fates following a Single Whole-Genome Duplication in Flowering Plants.</title>
        <authorList>
            <person name="Shi T."/>
            <person name="Rahmani R.S."/>
            <person name="Gugger P.F."/>
            <person name="Wang M."/>
            <person name="Li H."/>
            <person name="Zhang Y."/>
            <person name="Li Z."/>
            <person name="Wang Q."/>
            <person name="Van de Peer Y."/>
            <person name="Marchal K."/>
            <person name="Chen J."/>
        </authorList>
    </citation>
    <scope>NUCLEOTIDE SEQUENCE [LARGE SCALE GENOMIC DNA]</scope>
    <source>
        <tissue evidence="2">Leaf</tissue>
    </source>
</reference>
<dbReference type="Proteomes" id="UP000607653">
    <property type="component" value="Unassembled WGS sequence"/>
</dbReference>
<feature type="compositionally biased region" description="Acidic residues" evidence="1">
    <location>
        <begin position="23"/>
        <end position="32"/>
    </location>
</feature>
<sequence>MTSEVLWRRTQNGCLPLVQVAETSEEKDEEEEEKKKKEGEEEKEERYLRNRLDRLKNLLLSYGPKGLDPLGAEEFSNRYLPHLLKHSLLIAILVEETTSAGLESSCRDISGPHLKKLA</sequence>
<evidence type="ECO:0000256" key="1">
    <source>
        <dbReference type="SAM" id="MobiDB-lite"/>
    </source>
</evidence>
<accession>A0A822YN55</accession>
<dbReference type="AlphaFoldDB" id="A0A822YN55"/>
<protein>
    <submittedName>
        <fullName evidence="2">Uncharacterized protein</fullName>
    </submittedName>
</protein>
<gene>
    <name evidence="2" type="ORF">HUJ06_012364</name>
</gene>
<feature type="compositionally biased region" description="Basic and acidic residues" evidence="1">
    <location>
        <begin position="33"/>
        <end position="46"/>
    </location>
</feature>
<name>A0A822YN55_NELNU</name>
<feature type="region of interest" description="Disordered" evidence="1">
    <location>
        <begin position="18"/>
        <end position="46"/>
    </location>
</feature>
<proteinExistence type="predicted"/>
<evidence type="ECO:0000313" key="2">
    <source>
        <dbReference type="EMBL" id="DAD33513.1"/>
    </source>
</evidence>
<evidence type="ECO:0000313" key="3">
    <source>
        <dbReference type="Proteomes" id="UP000607653"/>
    </source>
</evidence>
<keyword evidence="3" id="KW-1185">Reference proteome</keyword>
<dbReference type="EMBL" id="DUZY01000003">
    <property type="protein sequence ID" value="DAD33513.1"/>
    <property type="molecule type" value="Genomic_DNA"/>
</dbReference>
<organism evidence="2 3">
    <name type="scientific">Nelumbo nucifera</name>
    <name type="common">Sacred lotus</name>
    <dbReference type="NCBI Taxonomy" id="4432"/>
    <lineage>
        <taxon>Eukaryota</taxon>
        <taxon>Viridiplantae</taxon>
        <taxon>Streptophyta</taxon>
        <taxon>Embryophyta</taxon>
        <taxon>Tracheophyta</taxon>
        <taxon>Spermatophyta</taxon>
        <taxon>Magnoliopsida</taxon>
        <taxon>Proteales</taxon>
        <taxon>Nelumbonaceae</taxon>
        <taxon>Nelumbo</taxon>
    </lineage>
</organism>